<protein>
    <submittedName>
        <fullName evidence="2">Uncharacterized protein</fullName>
    </submittedName>
</protein>
<organism evidence="2 3">
    <name type="scientific">Cryptosporidium xiaoi</name>
    <dbReference type="NCBI Taxonomy" id="659607"/>
    <lineage>
        <taxon>Eukaryota</taxon>
        <taxon>Sar</taxon>
        <taxon>Alveolata</taxon>
        <taxon>Apicomplexa</taxon>
        <taxon>Conoidasida</taxon>
        <taxon>Coccidia</taxon>
        <taxon>Eucoccidiorida</taxon>
        <taxon>Eimeriorina</taxon>
        <taxon>Cryptosporidiidae</taxon>
        <taxon>Cryptosporidium</taxon>
    </lineage>
</organism>
<proteinExistence type="predicted"/>
<feature type="region of interest" description="Disordered" evidence="1">
    <location>
        <begin position="560"/>
        <end position="583"/>
    </location>
</feature>
<comment type="caution">
    <text evidence="2">The sequence shown here is derived from an EMBL/GenBank/DDBJ whole genome shotgun (WGS) entry which is preliminary data.</text>
</comment>
<name>A0AAV9XXP2_9CRYT</name>
<evidence type="ECO:0000256" key="1">
    <source>
        <dbReference type="SAM" id="MobiDB-lite"/>
    </source>
</evidence>
<evidence type="ECO:0000313" key="2">
    <source>
        <dbReference type="EMBL" id="KAK6589397.1"/>
    </source>
</evidence>
<accession>A0AAV9XXP2</accession>
<dbReference type="EMBL" id="JAWDEY010000012">
    <property type="protein sequence ID" value="KAK6589397.1"/>
    <property type="molecule type" value="Genomic_DNA"/>
</dbReference>
<dbReference type="Proteomes" id="UP001311799">
    <property type="component" value="Unassembled WGS sequence"/>
</dbReference>
<reference evidence="2 3" key="1">
    <citation type="submission" date="2023-10" db="EMBL/GenBank/DDBJ databases">
        <title>Comparative genomics analysis reveals potential genetic determinants of host preference in Cryptosporidium xiaoi.</title>
        <authorList>
            <person name="Xiao L."/>
            <person name="Li J."/>
        </authorList>
    </citation>
    <scope>NUCLEOTIDE SEQUENCE [LARGE SCALE GENOMIC DNA]</scope>
    <source>
        <strain evidence="2 3">52996</strain>
    </source>
</reference>
<keyword evidence="3" id="KW-1185">Reference proteome</keyword>
<sequence length="612" mass="71092">MDKSQDLLQNSSYNNHFFFQNLREADFNRDLIQYEPPRRGSSFSFSLGSSFVVSSFSTKIYSLRNLIIRDRDKFDLDFMNLDTNKKVINGQFSQEEMRYINRYIDCEKKNRENTNSKKYYLESFRNNCLLELFSCSLSKGCLVNTPTDYDLVFSKIRSIMDYGVWMCSCEANGKPIEYISKRSLLGLYCGTFGVSKTLEIYRMSKVDQNNSSNIYLSWSDRFALSGFCGERELSLCYFDYVKSKGQESEEYSGVTCNCFERIIDLLCLCISQKVDDFEVDEKVLDLWPHYVYSVITSLGTTHLGSRNLLMRISDKLLIDIREKKSRLTLNEKIVAFQFCNLILGEYKELKCGININNLNNYIGNVEIMSLFLIKSNRWDQKYLLNEHSILYRYWISLYLAEIGNFDRANYYVDQISSLLSNEKSDLFHKYKLEFEFLKFRLRDFNVKFKPNSVKEQVKKQNELQDNQQKNSKNSSWLVGWISDNIKKAITPEEERWPGVENTFYFDKEINQWCQRGPDGQRIMNNGQSEKGIQSYTSDNTGYSGGTFVQDSINNRTDCLSITTSSSPPLPPPPQSLNSSRPGLSLSGSTSVYGALGNNIRSRYVDIFQNTKQ</sequence>
<evidence type="ECO:0000313" key="3">
    <source>
        <dbReference type="Proteomes" id="UP001311799"/>
    </source>
</evidence>
<dbReference type="AlphaFoldDB" id="A0AAV9XXP2"/>
<gene>
    <name evidence="2" type="ORF">RS030_203114</name>
</gene>